<organism evidence="2 3">
    <name type="scientific">Rhodococcus erythropolis</name>
    <name type="common">Arthrobacter picolinophilus</name>
    <dbReference type="NCBI Taxonomy" id="1833"/>
    <lineage>
        <taxon>Bacteria</taxon>
        <taxon>Bacillati</taxon>
        <taxon>Actinomycetota</taxon>
        <taxon>Actinomycetes</taxon>
        <taxon>Mycobacteriales</taxon>
        <taxon>Nocardiaceae</taxon>
        <taxon>Rhodococcus</taxon>
        <taxon>Rhodococcus erythropolis group</taxon>
    </lineage>
</organism>
<evidence type="ECO:0000313" key="1">
    <source>
        <dbReference type="EMBL" id="WMN01897.1"/>
    </source>
</evidence>
<dbReference type="Proteomes" id="UP001230933">
    <property type="component" value="Plasmid pMGMM8_1"/>
</dbReference>
<gene>
    <name evidence="1" type="ORF">QIE55_31855</name>
    <name evidence="2" type="ORF">QIE55_32800</name>
</gene>
<dbReference type="RefSeq" id="WP_308371467.1">
    <property type="nucleotide sequence ID" value="NZ_CP124545.1"/>
</dbReference>
<dbReference type="EMBL" id="CP124545">
    <property type="protein sequence ID" value="WMN01897.1"/>
    <property type="molecule type" value="Genomic_DNA"/>
</dbReference>
<geneLocation type="plasmid" evidence="2 3">
    <name>pMGMM8_1</name>
</geneLocation>
<evidence type="ECO:0000313" key="2">
    <source>
        <dbReference type="EMBL" id="WMN03183.1"/>
    </source>
</evidence>
<evidence type="ECO:0000313" key="3">
    <source>
        <dbReference type="Proteomes" id="UP001230933"/>
    </source>
</evidence>
<dbReference type="AlphaFoldDB" id="A0AAX3ZZA1"/>
<dbReference type="Proteomes" id="UP001230933">
    <property type="component" value="Chromosome"/>
</dbReference>
<sequence>MQQAGVYEIEWCRPIRSLKVLAVEENPDSTEVDFELINFSKMKPALAAEFLCKSSIRMSGIEGAAIPGAQLKIRRLSIDMIENNPGRTLSTKSRFSARFSILRADWSCGNLINFQVAMLLFREGKEVGNGKFEAQCVTVSEMSYEQHLEEIDRNDNRTIITPNLLGSPICPGSWELRSEAMREAYWEGVKTTQTSTFAIIIAFLQASKEVISLPSVVISGFDLTFSPMADRGDLCTIDIDVELRDRRFSLINGCVIQQGSRIAHGNVWLR</sequence>
<dbReference type="EMBL" id="CP133191">
    <property type="protein sequence ID" value="WMN03183.1"/>
    <property type="molecule type" value="Genomic_DNA"/>
</dbReference>
<name>A0AAX3ZZA1_RHOER</name>
<reference evidence="2" key="1">
    <citation type="submission" date="2023-08" db="EMBL/GenBank/DDBJ databases">
        <title>Isolation and Characterization of Rhodococcus erythropolis MGMM8.</title>
        <authorList>
            <person name="Diabankana R.G.C."/>
            <person name="Afordoanyi D.M."/>
            <person name="Validov S.Z."/>
        </authorList>
    </citation>
    <scope>NUCLEOTIDE SEQUENCE</scope>
    <source>
        <strain evidence="2">MGMM8</strain>
        <plasmid evidence="2">pMGMM8_1</plasmid>
    </source>
</reference>
<keyword evidence="2" id="KW-0614">Plasmid</keyword>
<proteinExistence type="predicted"/>
<accession>A0AAX3ZZA1</accession>
<protein>
    <submittedName>
        <fullName evidence="2">Uncharacterized protein</fullName>
    </submittedName>
</protein>